<comment type="cofactor">
    <cofactor evidence="2 17 20">
        <name>Mg(2+)</name>
        <dbReference type="ChEBI" id="CHEBI:18420"/>
    </cofactor>
</comment>
<keyword evidence="25" id="KW-1185">Reference proteome</keyword>
<feature type="binding site" evidence="19">
    <location>
        <position position="282"/>
    </location>
    <ligand>
        <name>phosphoenolpyruvate</name>
        <dbReference type="ChEBI" id="CHEBI:58702"/>
    </ligand>
</feature>
<feature type="domain" description="Phosphotransferase system enzyme I N-terminal" evidence="23">
    <location>
        <begin position="5"/>
        <end position="121"/>
    </location>
</feature>
<evidence type="ECO:0000256" key="11">
    <source>
        <dbReference type="ARBA" id="ARBA00022679"/>
    </source>
</evidence>
<dbReference type="PRINTS" id="PR01736">
    <property type="entry name" value="PHPHTRNFRASE"/>
</dbReference>
<reference evidence="24 25" key="1">
    <citation type="submission" date="2020-07" db="EMBL/GenBank/DDBJ databases">
        <title>Sequencing the genomes of 1000 actinobacteria strains.</title>
        <authorList>
            <person name="Klenk H.-P."/>
        </authorList>
    </citation>
    <scope>NUCLEOTIDE SEQUENCE [LARGE SCALE GENOMIC DNA]</scope>
    <source>
        <strain evidence="24 25">DSM 45876</strain>
    </source>
</reference>
<feature type="binding site" evidence="19">
    <location>
        <position position="318"/>
    </location>
    <ligand>
        <name>phosphoenolpyruvate</name>
        <dbReference type="ChEBI" id="CHEBI:58702"/>
    </ligand>
</feature>
<keyword evidence="10 17" id="KW-0762">Sugar transport</keyword>
<evidence type="ECO:0000256" key="15">
    <source>
        <dbReference type="ARBA" id="ARBA00022842"/>
    </source>
</evidence>
<dbReference type="GO" id="GO:0009401">
    <property type="term" value="P:phosphoenolpyruvate-dependent sugar phosphotransferase system"/>
    <property type="evidence" value="ECO:0007669"/>
    <property type="project" value="UniProtKB-KW"/>
</dbReference>
<dbReference type="InterPro" id="IPR040442">
    <property type="entry name" value="Pyrv_kinase-like_dom_sf"/>
</dbReference>
<evidence type="ECO:0000313" key="25">
    <source>
        <dbReference type="Proteomes" id="UP000523545"/>
    </source>
</evidence>
<dbReference type="Gene3D" id="3.20.20.60">
    <property type="entry name" value="Phosphoenolpyruvate-binding domains"/>
    <property type="match status" value="1"/>
</dbReference>
<evidence type="ECO:0000256" key="1">
    <source>
        <dbReference type="ARBA" id="ARBA00000683"/>
    </source>
</evidence>
<evidence type="ECO:0000256" key="20">
    <source>
        <dbReference type="PIRSR" id="PIRSR000732-3"/>
    </source>
</evidence>
<keyword evidence="11 17" id="KW-0808">Transferase</keyword>
<dbReference type="InterPro" id="IPR008731">
    <property type="entry name" value="PTS_EIN"/>
</dbReference>
<evidence type="ECO:0000256" key="18">
    <source>
        <dbReference type="PIRSR" id="PIRSR000732-1"/>
    </source>
</evidence>
<dbReference type="InterPro" id="IPR008279">
    <property type="entry name" value="PEP-util_enz_mobile_dom"/>
</dbReference>
<protein>
    <recommendedName>
        <fullName evidence="7 17">Phosphoenolpyruvate-protein phosphotransferase</fullName>
        <ecNumber evidence="6 17">2.7.3.9</ecNumber>
    </recommendedName>
    <alternativeName>
        <fullName evidence="16 17">Phosphotransferase system, enzyme I</fullName>
    </alternativeName>
</protein>
<dbReference type="PROSITE" id="PS00742">
    <property type="entry name" value="PEP_ENZYMES_2"/>
    <property type="match status" value="1"/>
</dbReference>
<dbReference type="PIRSF" id="PIRSF000732">
    <property type="entry name" value="PTS_enzyme_I"/>
    <property type="match status" value="1"/>
</dbReference>
<comment type="similarity">
    <text evidence="5 17">Belongs to the PEP-utilizing enzyme family.</text>
</comment>
<keyword evidence="9 17" id="KW-0963">Cytoplasm</keyword>
<feature type="binding site" evidence="19">
    <location>
        <position position="441"/>
    </location>
    <ligand>
        <name>phosphoenolpyruvate</name>
        <dbReference type="ChEBI" id="CHEBI:58702"/>
    </ligand>
</feature>
<dbReference type="Gene3D" id="1.10.274.10">
    <property type="entry name" value="PtsI, HPr-binding domain"/>
    <property type="match status" value="1"/>
</dbReference>
<dbReference type="InterPro" id="IPR000121">
    <property type="entry name" value="PEP_util_C"/>
</dbReference>
<dbReference type="SUPFAM" id="SSF52009">
    <property type="entry name" value="Phosphohistidine domain"/>
    <property type="match status" value="1"/>
</dbReference>
<evidence type="ECO:0000259" key="22">
    <source>
        <dbReference type="Pfam" id="PF02896"/>
    </source>
</evidence>
<dbReference type="InterPro" id="IPR050499">
    <property type="entry name" value="PEP-utilizing_PTS_enzyme"/>
</dbReference>
<keyword evidence="13 17" id="KW-0479">Metal-binding</keyword>
<dbReference type="EMBL" id="JACCHK010000001">
    <property type="protein sequence ID" value="NYH42019.1"/>
    <property type="molecule type" value="Genomic_DNA"/>
</dbReference>
<dbReference type="Pfam" id="PF00391">
    <property type="entry name" value="PEP-utilizers"/>
    <property type="match status" value="1"/>
</dbReference>
<dbReference type="GO" id="GO:0016301">
    <property type="term" value="F:kinase activity"/>
    <property type="evidence" value="ECO:0007669"/>
    <property type="project" value="UniProtKB-KW"/>
</dbReference>
<dbReference type="NCBIfam" id="TIGR01417">
    <property type="entry name" value="PTS_I_fam"/>
    <property type="match status" value="1"/>
</dbReference>
<keyword evidence="8 17" id="KW-0813">Transport</keyword>
<evidence type="ECO:0000256" key="12">
    <source>
        <dbReference type="ARBA" id="ARBA00022683"/>
    </source>
</evidence>
<evidence type="ECO:0000256" key="13">
    <source>
        <dbReference type="ARBA" id="ARBA00022723"/>
    </source>
</evidence>
<evidence type="ECO:0000256" key="17">
    <source>
        <dbReference type="PIRNR" id="PIRNR000732"/>
    </source>
</evidence>
<dbReference type="SUPFAM" id="SSF47831">
    <property type="entry name" value="Enzyme I of the PEP:sugar phosphotransferase system HPr-binding (sub)domain"/>
    <property type="match status" value="1"/>
</dbReference>
<dbReference type="InterPro" id="IPR024692">
    <property type="entry name" value="PTS_EI"/>
</dbReference>
<keyword evidence="12 17" id="KW-0598">Phosphotransferase system</keyword>
<keyword evidence="15 17" id="KW-0460">Magnesium</keyword>
<comment type="subcellular location">
    <subcellularLocation>
        <location evidence="4 17">Cytoplasm</location>
    </subcellularLocation>
</comment>
<dbReference type="PROSITE" id="PS00370">
    <property type="entry name" value="PEP_ENZYMES_PHOS_SITE"/>
    <property type="match status" value="1"/>
</dbReference>
<evidence type="ECO:0000256" key="19">
    <source>
        <dbReference type="PIRSR" id="PIRSR000732-2"/>
    </source>
</evidence>
<evidence type="ECO:0000256" key="10">
    <source>
        <dbReference type="ARBA" id="ARBA00022597"/>
    </source>
</evidence>
<feature type="active site" description="Proton donor" evidence="18">
    <location>
        <position position="478"/>
    </location>
</feature>
<keyword evidence="14 17" id="KW-0418">Kinase</keyword>
<feature type="binding site" evidence="20">
    <location>
        <position position="431"/>
    </location>
    <ligand>
        <name>Mg(2+)</name>
        <dbReference type="ChEBI" id="CHEBI:18420"/>
    </ligand>
</feature>
<gene>
    <name evidence="24" type="ORF">HNR22_001746</name>
</gene>
<feature type="binding site" evidence="19">
    <location>
        <begin position="430"/>
        <end position="431"/>
    </location>
    <ligand>
        <name>phosphoenolpyruvate</name>
        <dbReference type="ChEBI" id="CHEBI:58702"/>
    </ligand>
</feature>
<evidence type="ECO:0000256" key="2">
    <source>
        <dbReference type="ARBA" id="ARBA00001946"/>
    </source>
</evidence>
<evidence type="ECO:0000256" key="5">
    <source>
        <dbReference type="ARBA" id="ARBA00007837"/>
    </source>
</evidence>
<feature type="active site" description="Tele-phosphohistidine intermediate" evidence="18">
    <location>
        <position position="184"/>
    </location>
</feature>
<dbReference type="EC" id="2.7.3.9" evidence="6 17"/>
<dbReference type="SUPFAM" id="SSF51621">
    <property type="entry name" value="Phosphoenolpyruvate/pyruvate domain"/>
    <property type="match status" value="1"/>
</dbReference>
<evidence type="ECO:0000256" key="7">
    <source>
        <dbReference type="ARBA" id="ARBA00016544"/>
    </source>
</evidence>
<proteinExistence type="inferred from homology"/>
<evidence type="ECO:0000256" key="4">
    <source>
        <dbReference type="ARBA" id="ARBA00004496"/>
    </source>
</evidence>
<dbReference type="InterPro" id="IPR006318">
    <property type="entry name" value="PTS_EI-like"/>
</dbReference>
<dbReference type="InterPro" id="IPR023151">
    <property type="entry name" value="PEP_util_CS"/>
</dbReference>
<comment type="function">
    <text evidence="3 17">General (non sugar-specific) component of the phosphoenolpyruvate-dependent sugar phosphotransferase system (sugar PTS). This major carbohydrate active-transport system catalyzes the phosphorylation of incoming sugar substrates concomitantly with their translocation across the cell membrane. Enzyme I transfers the phosphoryl group from phosphoenolpyruvate (PEP) to the phosphoryl carrier protein (HPr).</text>
</comment>
<evidence type="ECO:0000256" key="6">
    <source>
        <dbReference type="ARBA" id="ARBA00012232"/>
    </source>
</evidence>
<dbReference type="PANTHER" id="PTHR46244:SF3">
    <property type="entry name" value="PHOSPHOENOLPYRUVATE-PROTEIN PHOSPHOTRANSFERASE"/>
    <property type="match status" value="1"/>
</dbReference>
<accession>A0A7Y9WYX7</accession>
<dbReference type="GO" id="GO:0008965">
    <property type="term" value="F:phosphoenolpyruvate-protein phosphotransferase activity"/>
    <property type="evidence" value="ECO:0007669"/>
    <property type="project" value="UniProtKB-EC"/>
</dbReference>
<name>A0A7Y9WYX7_9ACTN</name>
<evidence type="ECO:0000256" key="16">
    <source>
        <dbReference type="ARBA" id="ARBA00033235"/>
    </source>
</evidence>
<dbReference type="GO" id="GO:0005737">
    <property type="term" value="C:cytoplasm"/>
    <property type="evidence" value="ECO:0007669"/>
    <property type="project" value="UniProtKB-SubCell"/>
</dbReference>
<dbReference type="InterPro" id="IPR018274">
    <property type="entry name" value="PEP_util_AS"/>
</dbReference>
<sequence length="563" mass="57413">MRELRGIGASPGGAAGPVYRLAPPPALPPLAETVDPAAEKTAVREAVLAVAADLTRRADTAVDATAAEVLRAQVMMAQDETLIDAADTAIDGGADAPHAITDVLAGHRAAFEAAGGYLAERVSDLDDLRDRLVAACLGQPMPGVPDPGHPYLLIARDLAPADTAGLQPGLVLGLVTAEGGPTSHTAILARTLGIPAVVRCAGILDVTDGALVSLDGASGVVVAGVSADTVRTVNANRLAEIERRARSHGPGRTRDGHPVALLANIGSARDLTGEVEGVGLFRTELLYLDRSDAPSHDEQVAAYRDVFAALPGRKVVVRTLDAGADKPLPFLRLADEPNPALGVRGLRVARQAPTVLTTQLAAIAAAAAATDADVWVMAPMVATAAEAAAFAESCREYGLPTAGVMIEVPAAALRAGQVLRHVDFLSVGTNDLSQYTFAADRMCGDLADLLDPWQPALIALLAACATAGVAAGKPVGVCGESAADPSFALVLAGLGITSLSMAPRSIPAVRESLAAHTLNECRQIAEAALAAPSPEAARAAVAVLRVSYGWATAAPDEGIRICG</sequence>
<dbReference type="AlphaFoldDB" id="A0A7Y9WYX7"/>
<dbReference type="GO" id="GO:0046872">
    <property type="term" value="F:metal ion binding"/>
    <property type="evidence" value="ECO:0007669"/>
    <property type="project" value="UniProtKB-KW"/>
</dbReference>
<comment type="caution">
    <text evidence="24">The sequence shown here is derived from an EMBL/GenBank/DDBJ whole genome shotgun (WGS) entry which is preliminary data.</text>
</comment>
<dbReference type="InterPro" id="IPR036637">
    <property type="entry name" value="Phosphohistidine_dom_sf"/>
</dbReference>
<evidence type="ECO:0000256" key="3">
    <source>
        <dbReference type="ARBA" id="ARBA00002728"/>
    </source>
</evidence>
<feature type="domain" description="PEP-utilising enzyme mobile" evidence="21">
    <location>
        <begin position="152"/>
        <end position="219"/>
    </location>
</feature>
<dbReference type="PANTHER" id="PTHR46244">
    <property type="entry name" value="PHOSPHOENOLPYRUVATE-PROTEIN PHOSPHOTRANSFERASE"/>
    <property type="match status" value="1"/>
</dbReference>
<evidence type="ECO:0000256" key="8">
    <source>
        <dbReference type="ARBA" id="ARBA00022448"/>
    </source>
</evidence>
<dbReference type="InterPro" id="IPR015813">
    <property type="entry name" value="Pyrv/PenolPyrv_kinase-like_dom"/>
</dbReference>
<feature type="binding site" evidence="20">
    <location>
        <position position="407"/>
    </location>
    <ligand>
        <name>Mg(2+)</name>
        <dbReference type="ChEBI" id="CHEBI:18420"/>
    </ligand>
</feature>
<dbReference type="InterPro" id="IPR036618">
    <property type="entry name" value="PtsI_HPr-bd_sf"/>
</dbReference>
<organism evidence="24 25">
    <name type="scientific">Micromonospora jinlongensis</name>
    <dbReference type="NCBI Taxonomy" id="1287877"/>
    <lineage>
        <taxon>Bacteria</taxon>
        <taxon>Bacillati</taxon>
        <taxon>Actinomycetota</taxon>
        <taxon>Actinomycetes</taxon>
        <taxon>Micromonosporales</taxon>
        <taxon>Micromonosporaceae</taxon>
        <taxon>Micromonospora</taxon>
    </lineage>
</organism>
<dbReference type="Proteomes" id="UP000523545">
    <property type="component" value="Unassembled WGS sequence"/>
</dbReference>
<evidence type="ECO:0000313" key="24">
    <source>
        <dbReference type="EMBL" id="NYH42019.1"/>
    </source>
</evidence>
<feature type="domain" description="PEP-utilising enzyme C-terminal" evidence="22">
    <location>
        <begin position="248"/>
        <end position="515"/>
    </location>
</feature>
<evidence type="ECO:0000256" key="9">
    <source>
        <dbReference type="ARBA" id="ARBA00022490"/>
    </source>
</evidence>
<evidence type="ECO:0000256" key="14">
    <source>
        <dbReference type="ARBA" id="ARBA00022777"/>
    </source>
</evidence>
<dbReference type="Pfam" id="PF02896">
    <property type="entry name" value="PEP-utilizers_C"/>
    <property type="match status" value="1"/>
</dbReference>
<dbReference type="Pfam" id="PF05524">
    <property type="entry name" value="PEP-utilisers_N"/>
    <property type="match status" value="1"/>
</dbReference>
<comment type="catalytic activity">
    <reaction evidence="1 17">
        <text>L-histidyl-[protein] + phosphoenolpyruvate = N(pros)-phospho-L-histidyl-[protein] + pyruvate</text>
        <dbReference type="Rhea" id="RHEA:23880"/>
        <dbReference type="Rhea" id="RHEA-COMP:9745"/>
        <dbReference type="Rhea" id="RHEA-COMP:9746"/>
        <dbReference type="ChEBI" id="CHEBI:15361"/>
        <dbReference type="ChEBI" id="CHEBI:29979"/>
        <dbReference type="ChEBI" id="CHEBI:58702"/>
        <dbReference type="ChEBI" id="CHEBI:64837"/>
        <dbReference type="EC" id="2.7.3.9"/>
    </reaction>
</comment>
<dbReference type="Gene3D" id="3.50.30.10">
    <property type="entry name" value="Phosphohistidine domain"/>
    <property type="match status" value="1"/>
</dbReference>
<evidence type="ECO:0000259" key="23">
    <source>
        <dbReference type="Pfam" id="PF05524"/>
    </source>
</evidence>
<evidence type="ECO:0000259" key="21">
    <source>
        <dbReference type="Pfam" id="PF00391"/>
    </source>
</evidence>